<keyword evidence="3" id="KW-1185">Reference proteome</keyword>
<dbReference type="GO" id="GO:0016747">
    <property type="term" value="F:acyltransferase activity, transferring groups other than amino-acyl groups"/>
    <property type="evidence" value="ECO:0007669"/>
    <property type="project" value="InterPro"/>
</dbReference>
<evidence type="ECO:0000259" key="1">
    <source>
        <dbReference type="Pfam" id="PF13302"/>
    </source>
</evidence>
<proteinExistence type="predicted"/>
<dbReference type="EMBL" id="FNAB01000020">
    <property type="protein sequence ID" value="SDE52921.1"/>
    <property type="molecule type" value="Genomic_DNA"/>
</dbReference>
<name>A0A1G7DN52_9NOCA</name>
<dbReference type="AlphaFoldDB" id="A0A1G7DN52"/>
<keyword evidence="2" id="KW-0808">Transferase</keyword>
<evidence type="ECO:0000313" key="3">
    <source>
        <dbReference type="Proteomes" id="UP000199417"/>
    </source>
</evidence>
<sequence length="228" mass="25466">MTHKIAEVARFEPIEDVRPSDHAWPQMVWPVPAGTELVGEAVRLTPVDPAADAHDLFHALDRADVWAHVPGRPADPADLEKILGARCAQPEWQPWTVRTRHAVGDVPAGAVVGMTSFLDVATYDGRLEIGYTLYAPAVWATAVNPETKLLLLGYAFDTLGVGRVQLKTDTRNHRSQQAIYRLGAQYEGTLRRHFRRPDGTVRDTVMFSVTAEDWPMVRERLARRLGND</sequence>
<dbReference type="SUPFAM" id="SSF55729">
    <property type="entry name" value="Acyl-CoA N-acyltransferases (Nat)"/>
    <property type="match status" value="1"/>
</dbReference>
<evidence type="ECO:0000313" key="2">
    <source>
        <dbReference type="EMBL" id="SDE52921.1"/>
    </source>
</evidence>
<accession>A0A1G7DN52</accession>
<gene>
    <name evidence="2" type="ORF">SAMN05444580_12016</name>
</gene>
<dbReference type="InterPro" id="IPR000182">
    <property type="entry name" value="GNAT_dom"/>
</dbReference>
<dbReference type="InterPro" id="IPR016181">
    <property type="entry name" value="Acyl_CoA_acyltransferase"/>
</dbReference>
<dbReference type="RefSeq" id="WP_092776453.1">
    <property type="nucleotide sequence ID" value="NZ_FNAB01000020.1"/>
</dbReference>
<dbReference type="Pfam" id="PF13302">
    <property type="entry name" value="Acetyltransf_3"/>
    <property type="match status" value="1"/>
</dbReference>
<dbReference type="STRING" id="168276.SAMN05444580_12016"/>
<dbReference type="Proteomes" id="UP000199417">
    <property type="component" value="Unassembled WGS sequence"/>
</dbReference>
<dbReference type="PANTHER" id="PTHR43610">
    <property type="entry name" value="BLL6696 PROTEIN"/>
    <property type="match status" value="1"/>
</dbReference>
<dbReference type="PANTHER" id="PTHR43610:SF1">
    <property type="entry name" value="N-ACETYLTRANSFERASE DOMAIN-CONTAINING PROTEIN"/>
    <property type="match status" value="1"/>
</dbReference>
<dbReference type="Gene3D" id="3.40.630.30">
    <property type="match status" value="1"/>
</dbReference>
<feature type="domain" description="N-acetyltransferase" evidence="1">
    <location>
        <begin position="43"/>
        <end position="185"/>
    </location>
</feature>
<reference evidence="2 3" key="1">
    <citation type="submission" date="2016-10" db="EMBL/GenBank/DDBJ databases">
        <authorList>
            <person name="de Groot N.N."/>
        </authorList>
    </citation>
    <scope>NUCLEOTIDE SEQUENCE [LARGE SCALE GENOMIC DNA]</scope>
    <source>
        <strain evidence="2 3">JCM 11308</strain>
    </source>
</reference>
<organism evidence="2 3">
    <name type="scientific">Rhodococcus tukisamuensis</name>
    <dbReference type="NCBI Taxonomy" id="168276"/>
    <lineage>
        <taxon>Bacteria</taxon>
        <taxon>Bacillati</taxon>
        <taxon>Actinomycetota</taxon>
        <taxon>Actinomycetes</taxon>
        <taxon>Mycobacteriales</taxon>
        <taxon>Nocardiaceae</taxon>
        <taxon>Rhodococcus</taxon>
    </lineage>
</organism>
<protein>
    <submittedName>
        <fullName evidence="2">Protein N-acetyltransferase, RimJ/RimL family</fullName>
    </submittedName>
</protein>